<evidence type="ECO:0000313" key="2">
    <source>
        <dbReference type="Proteomes" id="UP000321103"/>
    </source>
</evidence>
<dbReference type="AlphaFoldDB" id="A0A512IH42"/>
<reference evidence="1 2" key="1">
    <citation type="submission" date="2019-07" db="EMBL/GenBank/DDBJ databases">
        <title>Whole genome shotgun sequence of Kocuria turfanensis NBRC 107627.</title>
        <authorList>
            <person name="Hosoyama A."/>
            <person name="Uohara A."/>
            <person name="Ohji S."/>
            <person name="Ichikawa N."/>
        </authorList>
    </citation>
    <scope>NUCLEOTIDE SEQUENCE [LARGE SCALE GENOMIC DNA]</scope>
    <source>
        <strain evidence="1 2">NBRC 107627</strain>
    </source>
</reference>
<dbReference type="EMBL" id="BJZS01000102">
    <property type="protein sequence ID" value="GEO96977.1"/>
    <property type="molecule type" value="Genomic_DNA"/>
</dbReference>
<proteinExistence type="predicted"/>
<keyword evidence="2" id="KW-1185">Reference proteome</keyword>
<accession>A0A512IH42</accession>
<comment type="caution">
    <text evidence="1">The sequence shown here is derived from an EMBL/GenBank/DDBJ whole genome shotgun (WGS) entry which is preliminary data.</text>
</comment>
<dbReference type="RefSeq" id="WP_062735907.1">
    <property type="nucleotide sequence ID" value="NZ_BJZS01000102.1"/>
</dbReference>
<organism evidence="1 2">
    <name type="scientific">Kocuria turfanensis</name>
    <dbReference type="NCBI Taxonomy" id="388357"/>
    <lineage>
        <taxon>Bacteria</taxon>
        <taxon>Bacillati</taxon>
        <taxon>Actinomycetota</taxon>
        <taxon>Actinomycetes</taxon>
        <taxon>Micrococcales</taxon>
        <taxon>Micrococcaceae</taxon>
        <taxon>Kocuria</taxon>
    </lineage>
</organism>
<gene>
    <name evidence="1" type="ORF">KTU01_31000</name>
</gene>
<name>A0A512IH42_9MICC</name>
<dbReference type="Proteomes" id="UP000321103">
    <property type="component" value="Unassembled WGS sequence"/>
</dbReference>
<evidence type="ECO:0000313" key="1">
    <source>
        <dbReference type="EMBL" id="GEO96977.1"/>
    </source>
</evidence>
<protein>
    <submittedName>
        <fullName evidence="1">Uncharacterized protein</fullName>
    </submittedName>
</protein>
<sequence length="79" mass="9073">MGPKEDRAEPVGYPEEIILPAAWLVRQNRDQLERTGTGQLDADELHLLGDHDGPFELKLHENWETGKNLLLQWLEATEK</sequence>